<evidence type="ECO:0000256" key="6">
    <source>
        <dbReference type="ARBA" id="ARBA00022989"/>
    </source>
</evidence>
<evidence type="ECO:0000256" key="4">
    <source>
        <dbReference type="ARBA" id="ARBA00022475"/>
    </source>
</evidence>
<evidence type="ECO:0000256" key="3">
    <source>
        <dbReference type="ARBA" id="ARBA00022448"/>
    </source>
</evidence>
<feature type="transmembrane region" description="Helical" evidence="11">
    <location>
        <begin position="457"/>
        <end position="479"/>
    </location>
</feature>
<reference evidence="14" key="3">
    <citation type="submission" date="2024-02" db="EMBL/GenBank/DDBJ databases">
        <title>Comparative genomics of Cryptococcus and Kwoniella reveals pathogenesis evolution and contrasting modes of karyotype evolution via chromosome fusion or intercentromeric recombination.</title>
        <authorList>
            <person name="Coelho M.A."/>
            <person name="David-Palma M."/>
            <person name="Shea T."/>
            <person name="Bowers K."/>
            <person name="McGinley-Smith S."/>
            <person name="Mohammad A.W."/>
            <person name="Gnirke A."/>
            <person name="Yurkov A.M."/>
            <person name="Nowrousian M."/>
            <person name="Sun S."/>
            <person name="Cuomo C.A."/>
            <person name="Heitman J."/>
        </authorList>
    </citation>
    <scope>NUCLEOTIDE SEQUENCE</scope>
    <source>
        <strain evidence="14">CBS 10117</strain>
    </source>
</reference>
<evidence type="ECO:0000256" key="2">
    <source>
        <dbReference type="ARBA" id="ARBA00010992"/>
    </source>
</evidence>
<dbReference type="OrthoDB" id="6339427at2759"/>
<dbReference type="VEuPathDB" id="FungiDB:I303_02404"/>
<feature type="transmembrane region" description="Helical" evidence="11">
    <location>
        <begin position="110"/>
        <end position="130"/>
    </location>
</feature>
<feature type="transmembrane region" description="Helical" evidence="11">
    <location>
        <begin position="491"/>
        <end position="509"/>
    </location>
</feature>
<dbReference type="EMBL" id="CP144531">
    <property type="protein sequence ID" value="WWC58918.1"/>
    <property type="molecule type" value="Genomic_DNA"/>
</dbReference>
<dbReference type="InterPro" id="IPR050814">
    <property type="entry name" value="Myo-inositol_Transporter"/>
</dbReference>
<feature type="transmembrane region" description="Helical" evidence="11">
    <location>
        <begin position="317"/>
        <end position="340"/>
    </location>
</feature>
<evidence type="ECO:0000313" key="14">
    <source>
        <dbReference type="EMBL" id="WWC58918.1"/>
    </source>
</evidence>
<feature type="transmembrane region" description="Helical" evidence="11">
    <location>
        <begin position="352"/>
        <end position="373"/>
    </location>
</feature>
<keyword evidence="3 9" id="KW-0813">Transport</keyword>
<feature type="transmembrane region" description="Helical" evidence="11">
    <location>
        <begin position="137"/>
        <end position="158"/>
    </location>
</feature>
<dbReference type="RefSeq" id="XP_018266026.1">
    <property type="nucleotide sequence ID" value="XM_018405745.1"/>
</dbReference>
<evidence type="ECO:0000256" key="1">
    <source>
        <dbReference type="ARBA" id="ARBA00004651"/>
    </source>
</evidence>
<feature type="transmembrane region" description="Helical" evidence="11">
    <location>
        <begin position="385"/>
        <end position="404"/>
    </location>
</feature>
<gene>
    <name evidence="13" type="ORF">I303_02404</name>
    <name evidence="14" type="ORF">I303_101463</name>
</gene>
<dbReference type="EMBL" id="KI894028">
    <property type="protein sequence ID" value="OBR88184.1"/>
    <property type="molecule type" value="Genomic_DNA"/>
</dbReference>
<keyword evidence="6 11" id="KW-1133">Transmembrane helix</keyword>
<dbReference type="FunFam" id="1.20.1250.20:FF:000073">
    <property type="entry name" value="MFS myo-inositol transporter, putative"/>
    <property type="match status" value="1"/>
</dbReference>
<evidence type="ECO:0000256" key="11">
    <source>
        <dbReference type="SAM" id="Phobius"/>
    </source>
</evidence>
<accession>A0A1A6ADR7</accession>
<dbReference type="GO" id="GO:0005365">
    <property type="term" value="F:myo-inositol transmembrane transporter activity"/>
    <property type="evidence" value="ECO:0007669"/>
    <property type="project" value="UniProtKB-ARBA"/>
</dbReference>
<dbReference type="InterPro" id="IPR020846">
    <property type="entry name" value="MFS_dom"/>
</dbReference>
<keyword evidence="15" id="KW-1185">Reference proteome</keyword>
<dbReference type="Pfam" id="PF00083">
    <property type="entry name" value="Sugar_tr"/>
    <property type="match status" value="1"/>
</dbReference>
<comment type="similarity">
    <text evidence="2 9">Belongs to the major facilitator superfamily. Sugar transporter (TC 2.A.1.1) family.</text>
</comment>
<evidence type="ECO:0000313" key="15">
    <source>
        <dbReference type="Proteomes" id="UP000078595"/>
    </source>
</evidence>
<evidence type="ECO:0000256" key="10">
    <source>
        <dbReference type="SAM" id="MobiDB-lite"/>
    </source>
</evidence>
<evidence type="ECO:0000256" key="5">
    <source>
        <dbReference type="ARBA" id="ARBA00022692"/>
    </source>
</evidence>
<dbReference type="AlphaFoldDB" id="A0A1A6ADR7"/>
<dbReference type="NCBIfam" id="TIGR00879">
    <property type="entry name" value="SP"/>
    <property type="match status" value="1"/>
</dbReference>
<evidence type="ECO:0000256" key="8">
    <source>
        <dbReference type="ARBA" id="ARBA00049119"/>
    </source>
</evidence>
<keyword evidence="7 11" id="KW-0472">Membrane</keyword>
<feature type="domain" description="Major facilitator superfamily (MFS) profile" evidence="12">
    <location>
        <begin position="70"/>
        <end position="513"/>
    </location>
</feature>
<protein>
    <recommendedName>
        <fullName evidence="12">Major facilitator superfamily (MFS) profile domain-containing protein</fullName>
    </recommendedName>
</protein>
<dbReference type="PROSITE" id="PS00217">
    <property type="entry name" value="SUGAR_TRANSPORT_2"/>
    <property type="match status" value="1"/>
</dbReference>
<feature type="transmembrane region" description="Helical" evidence="11">
    <location>
        <begin position="164"/>
        <end position="184"/>
    </location>
</feature>
<evidence type="ECO:0000256" key="9">
    <source>
        <dbReference type="RuleBase" id="RU003346"/>
    </source>
</evidence>
<feature type="transmembrane region" description="Helical" evidence="11">
    <location>
        <begin position="424"/>
        <end position="445"/>
    </location>
</feature>
<dbReference type="InterPro" id="IPR003663">
    <property type="entry name" value="Sugar/inositol_transpt"/>
</dbReference>
<dbReference type="GO" id="GO:0005886">
    <property type="term" value="C:plasma membrane"/>
    <property type="evidence" value="ECO:0007669"/>
    <property type="project" value="UniProtKB-SubCell"/>
</dbReference>
<proteinExistence type="inferred from homology"/>
<dbReference type="GO" id="GO:1904679">
    <property type="term" value="P:myo-inositol import across plasma membrane"/>
    <property type="evidence" value="ECO:0007669"/>
    <property type="project" value="UniProtKB-ARBA"/>
</dbReference>
<dbReference type="PRINTS" id="PR00171">
    <property type="entry name" value="SUGRTRNSPORT"/>
</dbReference>
<dbReference type="Proteomes" id="UP000078595">
    <property type="component" value="Chromosome 2"/>
</dbReference>
<evidence type="ECO:0000313" key="13">
    <source>
        <dbReference type="EMBL" id="OBR88184.1"/>
    </source>
</evidence>
<name>A0A1A6ADR7_9TREE</name>
<dbReference type="PANTHER" id="PTHR48020">
    <property type="entry name" value="PROTON MYO-INOSITOL COTRANSPORTER"/>
    <property type="match status" value="1"/>
</dbReference>
<dbReference type="GeneID" id="28966103"/>
<dbReference type="PANTHER" id="PTHR48020:SF12">
    <property type="entry name" value="PROTON MYO-INOSITOL COTRANSPORTER"/>
    <property type="match status" value="1"/>
</dbReference>
<dbReference type="KEGG" id="kdj:28966103"/>
<keyword evidence="4" id="KW-1003">Cell membrane</keyword>
<dbReference type="STRING" id="1296121.A0A1A6ADR7"/>
<dbReference type="InterPro" id="IPR036259">
    <property type="entry name" value="MFS_trans_sf"/>
</dbReference>
<evidence type="ECO:0000256" key="7">
    <source>
        <dbReference type="ARBA" id="ARBA00023136"/>
    </source>
</evidence>
<keyword evidence="5 11" id="KW-0812">Transmembrane</keyword>
<feature type="transmembrane region" description="Helical" evidence="11">
    <location>
        <begin position="66"/>
        <end position="90"/>
    </location>
</feature>
<dbReference type="SUPFAM" id="SSF103473">
    <property type="entry name" value="MFS general substrate transporter"/>
    <property type="match status" value="1"/>
</dbReference>
<comment type="subcellular location">
    <subcellularLocation>
        <location evidence="1">Cell membrane</location>
        <topology evidence="1">Multi-pass membrane protein</topology>
    </subcellularLocation>
</comment>
<dbReference type="InterPro" id="IPR005829">
    <property type="entry name" value="Sugar_transporter_CS"/>
</dbReference>
<feature type="region of interest" description="Disordered" evidence="10">
    <location>
        <begin position="542"/>
        <end position="566"/>
    </location>
</feature>
<sequence length="566" mass="61154">MSEEKNYGIEAYTPPRPDLGARTASQLEKATISHVEHTGPLNRNDPAALHDDTLMVGERGEKLTSFVLMLSFVAAVSGFCFGYDTGVISAALVSIKDDFGHILADQEKEWISTATSCGALFGALMSGSLADKIGRKWVLAIGDVWFTIGAIIICASFSVPQMIVGRAVLGLGVGTAAAIAPLYIAEVAPTRFRGALVTIQSLAITGGQFVSYCIGIPLTGHNGWRIQFAIGIAPALVQAAAVHYMPESPRYDLLRGRREAALATIQRSYRGMSEDYIAVKFAALEEVVGLSSEFTRQYNLKARLRLLVTEGKYRKPAITALGIGIFQQLCGFNSLMYYAATIFSMAGFDNPTAVGLIVSGTNWFFTFVAMFLLDRVGKRRILLSTYPGMIAGLALASVAFWKMTGETGHRLVEGAVYPQQWSNMMLGMMVVFIAFYATGSGNITWTVGEVFPLEMRGIGSSVLAGGVWAANILISATFLTLMNAIGPTPTFALYAGICLAGLIFIYFCYPEPSGLSLEEIQIIYNYGFGVAKSREIRNEHKLRQRARQDAPMGVTATGSDDQLGKV</sequence>
<comment type="catalytic activity">
    <reaction evidence="8">
        <text>myo-inositol(out) + H(+)(out) = myo-inositol(in) + H(+)(in)</text>
        <dbReference type="Rhea" id="RHEA:60364"/>
        <dbReference type="ChEBI" id="CHEBI:15378"/>
        <dbReference type="ChEBI" id="CHEBI:17268"/>
    </reaction>
</comment>
<reference evidence="13" key="1">
    <citation type="submission" date="2013-07" db="EMBL/GenBank/DDBJ databases">
        <title>The Genome Sequence of Cryptococcus dejecticola CBS10117.</title>
        <authorList>
            <consortium name="The Broad Institute Genome Sequencing Platform"/>
            <person name="Cuomo C."/>
            <person name="Litvintseva A."/>
            <person name="Chen Y."/>
            <person name="Heitman J."/>
            <person name="Sun S."/>
            <person name="Springer D."/>
            <person name="Dromer F."/>
            <person name="Young S.K."/>
            <person name="Zeng Q."/>
            <person name="Gargeya S."/>
            <person name="Fitzgerald M."/>
            <person name="Abouelleil A."/>
            <person name="Alvarado L."/>
            <person name="Berlin A.M."/>
            <person name="Chapman S.B."/>
            <person name="Dewar J."/>
            <person name="Goldberg J."/>
            <person name="Griggs A."/>
            <person name="Gujja S."/>
            <person name="Hansen M."/>
            <person name="Howarth C."/>
            <person name="Imamovic A."/>
            <person name="Larimer J."/>
            <person name="McCowan C."/>
            <person name="Murphy C."/>
            <person name="Pearson M."/>
            <person name="Priest M."/>
            <person name="Roberts A."/>
            <person name="Saif S."/>
            <person name="Shea T."/>
            <person name="Sykes S."/>
            <person name="Wortman J."/>
            <person name="Nusbaum C."/>
            <person name="Birren B."/>
        </authorList>
    </citation>
    <scope>NUCLEOTIDE SEQUENCE [LARGE SCALE GENOMIC DNA]</scope>
    <source>
        <strain evidence="13">CBS 10117</strain>
    </source>
</reference>
<dbReference type="PROSITE" id="PS50850">
    <property type="entry name" value="MFS"/>
    <property type="match status" value="1"/>
</dbReference>
<dbReference type="Gene3D" id="1.20.1250.20">
    <property type="entry name" value="MFS general substrate transporter like domains"/>
    <property type="match status" value="1"/>
</dbReference>
<reference evidence="14" key="2">
    <citation type="submission" date="2013-07" db="EMBL/GenBank/DDBJ databases">
        <authorList>
            <consortium name="The Broad Institute Genome Sequencing Platform"/>
            <person name="Cuomo C."/>
            <person name="Litvintseva A."/>
            <person name="Chen Y."/>
            <person name="Heitman J."/>
            <person name="Sun S."/>
            <person name="Springer D."/>
            <person name="Dromer F."/>
            <person name="Young S.K."/>
            <person name="Zeng Q."/>
            <person name="Gargeya S."/>
            <person name="Fitzgerald M."/>
            <person name="Abouelleil A."/>
            <person name="Alvarado L."/>
            <person name="Berlin A.M."/>
            <person name="Chapman S.B."/>
            <person name="Dewar J."/>
            <person name="Goldberg J."/>
            <person name="Griggs A."/>
            <person name="Gujja S."/>
            <person name="Hansen M."/>
            <person name="Howarth C."/>
            <person name="Imamovic A."/>
            <person name="Larimer J."/>
            <person name="McCowan C."/>
            <person name="Murphy C."/>
            <person name="Pearson M."/>
            <person name="Priest M."/>
            <person name="Roberts A."/>
            <person name="Saif S."/>
            <person name="Shea T."/>
            <person name="Sykes S."/>
            <person name="Wortman J."/>
            <person name="Nusbaum C."/>
            <person name="Birren B."/>
        </authorList>
    </citation>
    <scope>NUCLEOTIDE SEQUENCE</scope>
    <source>
        <strain evidence="14">CBS 10117</strain>
    </source>
</reference>
<organism evidence="13">
    <name type="scientific">Kwoniella dejecticola CBS 10117</name>
    <dbReference type="NCBI Taxonomy" id="1296121"/>
    <lineage>
        <taxon>Eukaryota</taxon>
        <taxon>Fungi</taxon>
        <taxon>Dikarya</taxon>
        <taxon>Basidiomycota</taxon>
        <taxon>Agaricomycotina</taxon>
        <taxon>Tremellomycetes</taxon>
        <taxon>Tremellales</taxon>
        <taxon>Cryptococcaceae</taxon>
        <taxon>Kwoniella</taxon>
    </lineage>
</organism>
<dbReference type="InterPro" id="IPR005828">
    <property type="entry name" value="MFS_sugar_transport-like"/>
</dbReference>
<evidence type="ECO:0000259" key="12">
    <source>
        <dbReference type="PROSITE" id="PS50850"/>
    </source>
</evidence>